<keyword evidence="1" id="KW-0472">Membrane</keyword>
<name>A0A1I6Q400_9BACL</name>
<protein>
    <submittedName>
        <fullName evidence="4">Cell wall-active antibiotics response 4TMS YvqF</fullName>
    </submittedName>
</protein>
<keyword evidence="5" id="KW-1185">Reference proteome</keyword>
<dbReference type="NCBIfam" id="NF040535">
    <property type="entry name" value="LiaF_C_term"/>
    <property type="match status" value="1"/>
</dbReference>
<dbReference type="OrthoDB" id="1953204at2"/>
<dbReference type="EMBL" id="FPAA01000002">
    <property type="protein sequence ID" value="SFS47078.1"/>
    <property type="molecule type" value="Genomic_DNA"/>
</dbReference>
<evidence type="ECO:0000259" key="2">
    <source>
        <dbReference type="Pfam" id="PF09922"/>
    </source>
</evidence>
<gene>
    <name evidence="4" type="ORF">SAMN05444972_102316</name>
</gene>
<feature type="transmembrane region" description="Helical" evidence="1">
    <location>
        <begin position="99"/>
        <end position="118"/>
    </location>
</feature>
<dbReference type="InterPro" id="IPR024425">
    <property type="entry name" value="LiaF-like_C"/>
</dbReference>
<dbReference type="InterPro" id="IPR047793">
    <property type="entry name" value="LiaF_C"/>
</dbReference>
<proteinExistence type="predicted"/>
<dbReference type="Pfam" id="PF09922">
    <property type="entry name" value="LiaF-like_C"/>
    <property type="match status" value="1"/>
</dbReference>
<dbReference type="InterPro" id="IPR054331">
    <property type="entry name" value="LiaF_TM"/>
</dbReference>
<feature type="domain" description="Cell wall-active antibiotics response LiaF-like C-terminal" evidence="2">
    <location>
        <begin position="186"/>
        <end position="298"/>
    </location>
</feature>
<reference evidence="5" key="1">
    <citation type="submission" date="2016-10" db="EMBL/GenBank/DDBJ databases">
        <authorList>
            <person name="Varghese N."/>
            <person name="Submissions S."/>
        </authorList>
    </citation>
    <scope>NUCLEOTIDE SEQUENCE [LARGE SCALE GENOMIC DNA]</scope>
    <source>
        <strain evidence="5">DSM 45789</strain>
    </source>
</reference>
<feature type="transmembrane region" description="Helical" evidence="1">
    <location>
        <begin position="69"/>
        <end position="87"/>
    </location>
</feature>
<feature type="transmembrane region" description="Helical" evidence="1">
    <location>
        <begin position="41"/>
        <end position="62"/>
    </location>
</feature>
<evidence type="ECO:0000259" key="3">
    <source>
        <dbReference type="Pfam" id="PF22570"/>
    </source>
</evidence>
<dbReference type="RefSeq" id="WP_091834357.1">
    <property type="nucleotide sequence ID" value="NZ_FPAA01000002.1"/>
</dbReference>
<dbReference type="Proteomes" id="UP000198660">
    <property type="component" value="Unassembled WGS sequence"/>
</dbReference>
<keyword evidence="1" id="KW-1133">Transmembrane helix</keyword>
<organism evidence="4 5">
    <name type="scientific">Marininema halotolerans</name>
    <dbReference type="NCBI Taxonomy" id="1155944"/>
    <lineage>
        <taxon>Bacteria</taxon>
        <taxon>Bacillati</taxon>
        <taxon>Bacillota</taxon>
        <taxon>Bacilli</taxon>
        <taxon>Bacillales</taxon>
        <taxon>Thermoactinomycetaceae</taxon>
        <taxon>Marininema</taxon>
    </lineage>
</organism>
<evidence type="ECO:0000256" key="1">
    <source>
        <dbReference type="SAM" id="Phobius"/>
    </source>
</evidence>
<keyword evidence="1" id="KW-0812">Transmembrane</keyword>
<dbReference type="AlphaFoldDB" id="A0A1I6Q400"/>
<accession>A0A1I6Q400</accession>
<evidence type="ECO:0000313" key="4">
    <source>
        <dbReference type="EMBL" id="SFS47078.1"/>
    </source>
</evidence>
<evidence type="ECO:0000313" key="5">
    <source>
        <dbReference type="Proteomes" id="UP000198660"/>
    </source>
</evidence>
<dbReference type="Pfam" id="PF22570">
    <property type="entry name" value="LiaF-TM"/>
    <property type="match status" value="1"/>
</dbReference>
<feature type="domain" description="LiaF transmembrane" evidence="3">
    <location>
        <begin position="11"/>
        <end position="120"/>
    </location>
</feature>
<sequence length="301" mass="35086">MRLFFNKGSLFACIIITLGVLFLLENVGVLPVHVTTLLSTWWPVIFFVLATSAFFQGLRPLFRKQPPDLGPLIGGTVLFLIGWNFLADQLQLPFLHWKTVASILWPLAMIYFGLRLLFHHHIPHRHYDHRYHRDHHRKMRRMIRDARRRGFHHAHHYDDDNAAHEADRACRETARKYRSHRGDHMMLGEIRIGKEPFHLENKEYWLGAGSIDLNLTQAIIPDEEVTLSVDAWFGEIQVYIPSHVPVKIDAFVRTGSLKVLENVHAGFYRYSNTQTPDFEEATKRLVLNLSIMCGEIRVIRV</sequence>